<organism evidence="9 10">
    <name type="scientific">Trifolium pratense</name>
    <name type="common">Red clover</name>
    <dbReference type="NCBI Taxonomy" id="57577"/>
    <lineage>
        <taxon>Eukaryota</taxon>
        <taxon>Viridiplantae</taxon>
        <taxon>Streptophyta</taxon>
        <taxon>Embryophyta</taxon>
        <taxon>Tracheophyta</taxon>
        <taxon>Spermatophyta</taxon>
        <taxon>Magnoliopsida</taxon>
        <taxon>eudicotyledons</taxon>
        <taxon>Gunneridae</taxon>
        <taxon>Pentapetalae</taxon>
        <taxon>rosids</taxon>
        <taxon>fabids</taxon>
        <taxon>Fabales</taxon>
        <taxon>Fabaceae</taxon>
        <taxon>Papilionoideae</taxon>
        <taxon>50 kb inversion clade</taxon>
        <taxon>NPAAA clade</taxon>
        <taxon>Hologalegina</taxon>
        <taxon>IRL clade</taxon>
        <taxon>Trifolieae</taxon>
        <taxon>Trifolium</taxon>
    </lineage>
</organism>
<feature type="domain" description="Replication protein A 70 kDa DNA-binding subunit B/D first OB fold" evidence="7">
    <location>
        <begin position="11"/>
        <end position="113"/>
    </location>
</feature>
<dbReference type="SUPFAM" id="SSF50249">
    <property type="entry name" value="Nucleic acid-binding proteins"/>
    <property type="match status" value="3"/>
</dbReference>
<dbReference type="GO" id="GO:0008270">
    <property type="term" value="F:zinc ion binding"/>
    <property type="evidence" value="ECO:0007669"/>
    <property type="project" value="UniProtKB-KW"/>
</dbReference>
<gene>
    <name evidence="9" type="ORF">L195_g015301</name>
</gene>
<dbReference type="Pfam" id="PF02721">
    <property type="entry name" value="DUF223"/>
    <property type="match status" value="1"/>
</dbReference>
<keyword evidence="4" id="KW-0862">Zinc</keyword>
<evidence type="ECO:0000313" key="10">
    <source>
        <dbReference type="Proteomes" id="UP000236291"/>
    </source>
</evidence>
<dbReference type="CDD" id="cd04480">
    <property type="entry name" value="RPA1_DBD_A_like"/>
    <property type="match status" value="1"/>
</dbReference>
<accession>A0A2K3MMZ7</accession>
<dbReference type="Pfam" id="PF08646">
    <property type="entry name" value="Rep_fac-A_C"/>
    <property type="match status" value="1"/>
</dbReference>
<evidence type="ECO:0000256" key="5">
    <source>
        <dbReference type="ARBA" id="ARBA00023125"/>
    </source>
</evidence>
<evidence type="ECO:0000256" key="1">
    <source>
        <dbReference type="ARBA" id="ARBA00005690"/>
    </source>
</evidence>
<dbReference type="InterPro" id="IPR003871">
    <property type="entry name" value="RFA1B/D_OB_1st"/>
</dbReference>
<comment type="similarity">
    <text evidence="1">Belongs to the replication factor A protein 1 family.</text>
</comment>
<dbReference type="InterPro" id="IPR047192">
    <property type="entry name" value="Euk_RPA1_DBD_C"/>
</dbReference>
<dbReference type="AlphaFoldDB" id="A0A2K3MMZ7"/>
<protein>
    <submittedName>
        <fullName evidence="9">Replication factor A protein</fullName>
    </submittedName>
</protein>
<dbReference type="PANTHER" id="PTHR47165">
    <property type="entry name" value="OS03G0429900 PROTEIN"/>
    <property type="match status" value="1"/>
</dbReference>
<dbReference type="Proteomes" id="UP000236291">
    <property type="component" value="Unassembled WGS sequence"/>
</dbReference>
<keyword evidence="5" id="KW-0238">DNA-binding</keyword>
<dbReference type="CDD" id="cd04476">
    <property type="entry name" value="RPA1_DBD_C"/>
    <property type="match status" value="1"/>
</dbReference>
<dbReference type="InterPro" id="IPR013955">
    <property type="entry name" value="Rep_factor-A_C"/>
</dbReference>
<dbReference type="Gene3D" id="2.40.50.140">
    <property type="entry name" value="Nucleic acid-binding proteins"/>
    <property type="match status" value="3"/>
</dbReference>
<reference evidence="9 10" key="2">
    <citation type="journal article" date="2017" name="Front. Plant Sci.">
        <title>Gene Classification and Mining of Molecular Markers Useful in Red Clover (Trifolium pratense) Breeding.</title>
        <authorList>
            <person name="Istvanek J."/>
            <person name="Dluhosova J."/>
            <person name="Dluhos P."/>
            <person name="Patkova L."/>
            <person name="Nedelnik J."/>
            <person name="Repkova J."/>
        </authorList>
    </citation>
    <scope>NUCLEOTIDE SEQUENCE [LARGE SCALE GENOMIC DNA]</scope>
    <source>
        <strain evidence="10">cv. Tatra</strain>
        <tissue evidence="9">Young leaves</tissue>
    </source>
</reference>
<proteinExistence type="inferred from homology"/>
<evidence type="ECO:0000256" key="3">
    <source>
        <dbReference type="ARBA" id="ARBA00022771"/>
    </source>
</evidence>
<comment type="caution">
    <text evidence="9">The sequence shown here is derived from an EMBL/GenBank/DDBJ whole genome shotgun (WGS) entry which is preliminary data.</text>
</comment>
<evidence type="ECO:0000256" key="2">
    <source>
        <dbReference type="ARBA" id="ARBA00022723"/>
    </source>
</evidence>
<name>A0A2K3MMZ7_TRIPR</name>
<evidence type="ECO:0000313" key="9">
    <source>
        <dbReference type="EMBL" id="PNX92168.1"/>
    </source>
</evidence>
<evidence type="ECO:0000256" key="6">
    <source>
        <dbReference type="SAM" id="MobiDB-lite"/>
    </source>
</evidence>
<evidence type="ECO:0000256" key="4">
    <source>
        <dbReference type="ARBA" id="ARBA00022833"/>
    </source>
</evidence>
<dbReference type="CDD" id="cd04481">
    <property type="entry name" value="RPA1_DBD_B_like"/>
    <property type="match status" value="1"/>
</dbReference>
<evidence type="ECO:0000259" key="8">
    <source>
        <dbReference type="Pfam" id="PF08646"/>
    </source>
</evidence>
<dbReference type="GO" id="GO:0003677">
    <property type="term" value="F:DNA binding"/>
    <property type="evidence" value="ECO:0007669"/>
    <property type="project" value="UniProtKB-KW"/>
</dbReference>
<evidence type="ECO:0000259" key="7">
    <source>
        <dbReference type="Pfam" id="PF02721"/>
    </source>
</evidence>
<keyword evidence="2" id="KW-0479">Metal-binding</keyword>
<dbReference type="InterPro" id="IPR012340">
    <property type="entry name" value="NA-bd_OB-fold"/>
</dbReference>
<dbReference type="ExpressionAtlas" id="A0A2K3MMZ7">
    <property type="expression patterns" value="baseline"/>
</dbReference>
<dbReference type="EMBL" id="ASHM01010342">
    <property type="protein sequence ID" value="PNX92168.1"/>
    <property type="molecule type" value="Genomic_DNA"/>
</dbReference>
<sequence length="661" mass="72822">MALTVDNRKMFSNIDEINSDRSTWNLQAKIIRLWQVSDFNRANVPFSVEMVLMDSDGAKIHATIKKTLIYKFKHDLIEGKVYSFENLGVASNNGGYRTTHHPYKLNFQFGSFVQRLSNCDIVKSPFTFVPIAEIVGGLYDTDFLVDVIGFLTEIGQEREITNQNGSTTKLNVISLEADGHKLQCTLFGPYVDELNTFVGAGDLNNAVVIVQLAKAKTFQDKIHIQNCMNCSVLLFNPNCEESQTFRASISDSDENPSPLTFTQLSNEPTVSPLDEFLYNTPRATLQDLRDATKESSHVVCATVKRILNPDSYWYTSCFCGKGVIPDSNLWFCEKCNRHVPKVVPRFCVKLRVIDDTDSATLVVFDKEASGIFNMSCADMLQLGDADNDGEGIVPPPIDDSLVNQTWLFKVETKPSQNPRFEQSFRVRKICTDEGIIKQFKDKWDSEDALRTKKRNEGGSLSTLLDKGKDVYVGGTSNVLSQECQNFSGDSDKGKGLIVDGTPVEVSQDLMLKFSESVVNLDDDSVNTPFSVKSMTSGKKQLTSASAVNPMTSALAVKPNTSVIDVNEMTSVAAVKPILSAGPVKATTSAVFTQQSASAVKPLNSASADDVSLKSSASARPCGQRKKSVSKRVSPQHEDQSAEDDNAPIKLLKRAIKIEKIP</sequence>
<reference evidence="9 10" key="1">
    <citation type="journal article" date="2014" name="Am. J. Bot.">
        <title>Genome assembly and annotation for red clover (Trifolium pratense; Fabaceae).</title>
        <authorList>
            <person name="Istvanek J."/>
            <person name="Jaros M."/>
            <person name="Krenek A."/>
            <person name="Repkova J."/>
        </authorList>
    </citation>
    <scope>NUCLEOTIDE SEQUENCE [LARGE SCALE GENOMIC DNA]</scope>
    <source>
        <strain evidence="10">cv. Tatra</strain>
        <tissue evidence="9">Young leaves</tissue>
    </source>
</reference>
<dbReference type="PANTHER" id="PTHR47165:SF4">
    <property type="entry name" value="OS03G0429900 PROTEIN"/>
    <property type="match status" value="1"/>
</dbReference>
<feature type="region of interest" description="Disordered" evidence="6">
    <location>
        <begin position="602"/>
        <end position="646"/>
    </location>
</feature>
<feature type="domain" description="Replication factor A C-terminal" evidence="8">
    <location>
        <begin position="300"/>
        <end position="388"/>
    </location>
</feature>
<dbReference type="STRING" id="57577.A0A2K3MMZ7"/>
<keyword evidence="3" id="KW-0863">Zinc-finger</keyword>